<name>A0A2G2VW13_CAPBA</name>
<organism evidence="3 4">
    <name type="scientific">Capsicum baccatum</name>
    <name type="common">Peruvian pepper</name>
    <dbReference type="NCBI Taxonomy" id="33114"/>
    <lineage>
        <taxon>Eukaryota</taxon>
        <taxon>Viridiplantae</taxon>
        <taxon>Streptophyta</taxon>
        <taxon>Embryophyta</taxon>
        <taxon>Tracheophyta</taxon>
        <taxon>Spermatophyta</taxon>
        <taxon>Magnoliopsida</taxon>
        <taxon>eudicotyledons</taxon>
        <taxon>Gunneridae</taxon>
        <taxon>Pentapetalae</taxon>
        <taxon>asterids</taxon>
        <taxon>lamiids</taxon>
        <taxon>Solanales</taxon>
        <taxon>Solanaceae</taxon>
        <taxon>Solanoideae</taxon>
        <taxon>Capsiceae</taxon>
        <taxon>Capsicum</taxon>
    </lineage>
</organism>
<proteinExistence type="predicted"/>
<dbReference type="Pfam" id="PF13968">
    <property type="entry name" value="DUF4220"/>
    <property type="match status" value="2"/>
</dbReference>
<keyword evidence="1" id="KW-1133">Transmembrane helix</keyword>
<reference evidence="4" key="2">
    <citation type="journal article" date="2017" name="J. Anim. Genet.">
        <title>Multiple reference genome sequences of hot pepper reveal the massive evolution of plant disease resistance genes by retroduplication.</title>
        <authorList>
            <person name="Kim S."/>
            <person name="Park J."/>
            <person name="Yeom S.-I."/>
            <person name="Kim Y.-M."/>
            <person name="Seo E."/>
            <person name="Kim K.-T."/>
            <person name="Kim M.-S."/>
            <person name="Lee J.M."/>
            <person name="Cheong K."/>
            <person name="Shin H.-S."/>
            <person name="Kim S.-B."/>
            <person name="Han K."/>
            <person name="Lee J."/>
            <person name="Park M."/>
            <person name="Lee H.-A."/>
            <person name="Lee H.-Y."/>
            <person name="Lee Y."/>
            <person name="Oh S."/>
            <person name="Lee J.H."/>
            <person name="Choi E."/>
            <person name="Choi E."/>
            <person name="Lee S.E."/>
            <person name="Jeon J."/>
            <person name="Kim H."/>
            <person name="Choi G."/>
            <person name="Song H."/>
            <person name="Lee J."/>
            <person name="Lee S.-C."/>
            <person name="Kwon J.-K."/>
            <person name="Lee H.-Y."/>
            <person name="Koo N."/>
            <person name="Hong Y."/>
            <person name="Kim R.W."/>
            <person name="Kang W.-H."/>
            <person name="Huh J.H."/>
            <person name="Kang B.-C."/>
            <person name="Yang T.-J."/>
            <person name="Lee Y.-H."/>
            <person name="Bennetzen J.L."/>
            <person name="Choi D."/>
        </authorList>
    </citation>
    <scope>NUCLEOTIDE SEQUENCE [LARGE SCALE GENOMIC DNA]</scope>
    <source>
        <strain evidence="4">cv. PBC81</strain>
    </source>
</reference>
<evidence type="ECO:0000259" key="2">
    <source>
        <dbReference type="Pfam" id="PF13968"/>
    </source>
</evidence>
<dbReference type="OrthoDB" id="1689146at2759"/>
<dbReference type="Proteomes" id="UP000224567">
    <property type="component" value="Unassembled WGS sequence"/>
</dbReference>
<dbReference type="Pfam" id="PF04578">
    <property type="entry name" value="DUF594"/>
    <property type="match status" value="1"/>
</dbReference>
<keyword evidence="1" id="KW-0472">Membrane</keyword>
<dbReference type="STRING" id="33114.A0A2G2VW13"/>
<comment type="caution">
    <text evidence="3">The sequence shown here is derived from an EMBL/GenBank/DDBJ whole genome shotgun (WGS) entry which is preliminary data.</text>
</comment>
<gene>
    <name evidence="3" type="ORF">CQW23_24852</name>
</gene>
<dbReference type="InterPro" id="IPR007658">
    <property type="entry name" value="DUF594"/>
</dbReference>
<sequence>MIHEYHGDLEAEKSVKRKTLSDVEIVEEAHYFFEKFKGLIVDLIFDFRQRNEIRNFFLSLEAIDAFRVIEVELNFIYDVLFTKNDCGELLLGGLPRWEIGVSYILLLGALILDFSSFLMLLFSDWTAVALKKKGYVLPRFPMPFRWLSHRWAESVSQFNLINYCVRGRSKFMEFIYRWLGFIDVLNRIVYVKSQKFTAELREFIYEEIKNKSSLAEDLDTAKDIWLAKGDWNIRANSSSHLLSYITESNFDEILLVRHIATELCYSKDSIVIDGDKAKSSPEKPPPNYREISKILSDYMLYLLVMQSAMMSAVAGIGQIRYRDTCAEAEKFFLSRHIISSTNKDQGEQWCNNFFTCSCLKGTTNEEDGQVQNRREKKHERACKAILGVNAAVKPVQVKGDRSKSALFDGRHLATELDELGHGIYNWELISKVWVEMLSHAAINCKANNHCVEYNRKRSQVWKILEEAIID</sequence>
<feature type="transmembrane region" description="Helical" evidence="1">
    <location>
        <begin position="100"/>
        <end position="122"/>
    </location>
</feature>
<evidence type="ECO:0000313" key="4">
    <source>
        <dbReference type="Proteomes" id="UP000224567"/>
    </source>
</evidence>
<protein>
    <recommendedName>
        <fullName evidence="2">DUF4220 domain-containing protein</fullName>
    </recommendedName>
</protein>
<feature type="domain" description="DUF4220" evidence="2">
    <location>
        <begin position="16"/>
        <end position="84"/>
    </location>
</feature>
<evidence type="ECO:0000256" key="1">
    <source>
        <dbReference type="SAM" id="Phobius"/>
    </source>
</evidence>
<dbReference type="PANTHER" id="PTHR31325">
    <property type="entry name" value="OS01G0798800 PROTEIN-RELATED"/>
    <property type="match status" value="1"/>
</dbReference>
<dbReference type="InterPro" id="IPR025315">
    <property type="entry name" value="DUF4220"/>
</dbReference>
<keyword evidence="1" id="KW-0812">Transmembrane</keyword>
<evidence type="ECO:0000313" key="3">
    <source>
        <dbReference type="EMBL" id="PHT37152.1"/>
    </source>
</evidence>
<reference evidence="3 4" key="1">
    <citation type="journal article" date="2017" name="Genome Biol.">
        <title>New reference genome sequences of hot pepper reveal the massive evolution of plant disease-resistance genes by retroduplication.</title>
        <authorList>
            <person name="Kim S."/>
            <person name="Park J."/>
            <person name="Yeom S.I."/>
            <person name="Kim Y.M."/>
            <person name="Seo E."/>
            <person name="Kim K.T."/>
            <person name="Kim M.S."/>
            <person name="Lee J.M."/>
            <person name="Cheong K."/>
            <person name="Shin H.S."/>
            <person name="Kim S.B."/>
            <person name="Han K."/>
            <person name="Lee J."/>
            <person name="Park M."/>
            <person name="Lee H.A."/>
            <person name="Lee H.Y."/>
            <person name="Lee Y."/>
            <person name="Oh S."/>
            <person name="Lee J.H."/>
            <person name="Choi E."/>
            <person name="Choi E."/>
            <person name="Lee S.E."/>
            <person name="Jeon J."/>
            <person name="Kim H."/>
            <person name="Choi G."/>
            <person name="Song H."/>
            <person name="Lee J."/>
            <person name="Lee S.C."/>
            <person name="Kwon J.K."/>
            <person name="Lee H.Y."/>
            <person name="Koo N."/>
            <person name="Hong Y."/>
            <person name="Kim R.W."/>
            <person name="Kang W.H."/>
            <person name="Huh J.H."/>
            <person name="Kang B.C."/>
            <person name="Yang T.J."/>
            <person name="Lee Y.H."/>
            <person name="Bennetzen J.L."/>
            <person name="Choi D."/>
        </authorList>
    </citation>
    <scope>NUCLEOTIDE SEQUENCE [LARGE SCALE GENOMIC DNA]</scope>
    <source>
        <strain evidence="4">cv. PBC81</strain>
    </source>
</reference>
<dbReference type="AlphaFoldDB" id="A0A2G2VW13"/>
<feature type="domain" description="DUF4220" evidence="2">
    <location>
        <begin position="98"/>
        <end position="163"/>
    </location>
</feature>
<keyword evidence="4" id="KW-1185">Reference proteome</keyword>
<accession>A0A2G2VW13</accession>
<dbReference type="EMBL" id="MLFT02000010">
    <property type="protein sequence ID" value="PHT37152.1"/>
    <property type="molecule type" value="Genomic_DNA"/>
</dbReference>